<accession>A0A828PN59</accession>
<protein>
    <submittedName>
        <fullName evidence="2">5'(3')-deoxyribonucleotidase</fullName>
    </submittedName>
</protein>
<dbReference type="GO" id="GO:0008253">
    <property type="term" value="F:5'-nucleotidase activity"/>
    <property type="evidence" value="ECO:0007669"/>
    <property type="project" value="InterPro"/>
</dbReference>
<dbReference type="InterPro" id="IPR036412">
    <property type="entry name" value="HAD-like_sf"/>
</dbReference>
<dbReference type="GO" id="GO:0009223">
    <property type="term" value="P:pyrimidine deoxyribonucleotide catabolic process"/>
    <property type="evidence" value="ECO:0007669"/>
    <property type="project" value="TreeGrafter"/>
</dbReference>
<dbReference type="EMBL" id="ADOG01000007">
    <property type="protein sequence ID" value="EFM92573.1"/>
    <property type="molecule type" value="Genomic_DNA"/>
</dbReference>
<sequence>MKETKGGKMQKPILYIDMDNVLVDFKSGIEQLSEEAQQQYAGRLDEVPHIFSLMKPMVGAIEAVEQLKAHYDIYVLSTAPWENPSAWSDKLNWIKTYFGDVFYKRLILSHHKNLNTGEYLIDDRTANGAGHFKGTLLQFGKEYANWQTITDYLLSEAKLYKNIEVKLAKNLELMNQIWSLHSKDEKVFIYPMGERNLSTEQSKCPEHSAFNLSTFLQEKVSCLRYEIHTQEGVVYCLINHKRYKTFRRIVNKWKKMYSQEFIEYAKDDTSFIRSLNLFSDFKKCDFIKLEKVEKCFVSYPITGRGFKYKGKIDEAIQYNLKNN</sequence>
<evidence type="ECO:0000256" key="1">
    <source>
        <dbReference type="ARBA" id="ARBA00009589"/>
    </source>
</evidence>
<name>A0A828PN59_ACTPL</name>
<dbReference type="Proteomes" id="UP000005341">
    <property type="component" value="Unassembled WGS sequence"/>
</dbReference>
<dbReference type="AlphaFoldDB" id="A0A828PN59"/>
<evidence type="ECO:0000313" key="3">
    <source>
        <dbReference type="Proteomes" id="UP000005341"/>
    </source>
</evidence>
<evidence type="ECO:0000313" key="2">
    <source>
        <dbReference type="EMBL" id="EFM92573.1"/>
    </source>
</evidence>
<proteinExistence type="inferred from homology"/>
<dbReference type="InterPro" id="IPR010708">
    <property type="entry name" value="5'(3')-deoxyribonucleotidase"/>
</dbReference>
<dbReference type="Gene3D" id="3.40.50.1000">
    <property type="entry name" value="HAD superfamily/HAD-like"/>
    <property type="match status" value="1"/>
</dbReference>
<dbReference type="PANTHER" id="PTHR16504">
    <property type="entry name" value="5'(3')-DEOXYRIBONUCLEOTIDASE"/>
    <property type="match status" value="1"/>
</dbReference>
<comment type="similarity">
    <text evidence="1">Belongs to the 5'(3')-deoxyribonucleotidase family.</text>
</comment>
<dbReference type="SFLD" id="SFLDG01145">
    <property type="entry name" value="C1.2.1"/>
    <property type="match status" value="1"/>
</dbReference>
<organism evidence="2 3">
    <name type="scientific">Actinobacillus pleuropneumoniae serovar 6 str. Femo</name>
    <dbReference type="NCBI Taxonomy" id="754256"/>
    <lineage>
        <taxon>Bacteria</taxon>
        <taxon>Pseudomonadati</taxon>
        <taxon>Pseudomonadota</taxon>
        <taxon>Gammaproteobacteria</taxon>
        <taxon>Pasteurellales</taxon>
        <taxon>Pasteurellaceae</taxon>
        <taxon>Actinobacillus</taxon>
    </lineage>
</organism>
<dbReference type="SFLD" id="SFLDS00003">
    <property type="entry name" value="Haloacid_Dehalogenase"/>
    <property type="match status" value="1"/>
</dbReference>
<dbReference type="InterPro" id="IPR023214">
    <property type="entry name" value="HAD_sf"/>
</dbReference>
<dbReference type="SFLD" id="SFLDG01126">
    <property type="entry name" value="C1.2:_Nucleotidase_Like"/>
    <property type="match status" value="1"/>
</dbReference>
<dbReference type="PANTHER" id="PTHR16504:SF4">
    <property type="entry name" value="5'(3')-DEOXYRIBONUCLEOTIDASE"/>
    <property type="match status" value="1"/>
</dbReference>
<gene>
    <name evidence="2" type="ORF">appser6_3890</name>
</gene>
<dbReference type="Pfam" id="PF06941">
    <property type="entry name" value="NT5C"/>
    <property type="match status" value="1"/>
</dbReference>
<reference evidence="2 3" key="1">
    <citation type="journal article" date="2010" name="J. Bacteriol.">
        <title>Comparative genomic characterization of Actinobacillus pleuropneumoniae.</title>
        <authorList>
            <person name="Xu Z."/>
            <person name="Chen X."/>
            <person name="Li L."/>
            <person name="Li T."/>
            <person name="Wang S."/>
            <person name="Chen H."/>
            <person name="Zhou R."/>
        </authorList>
    </citation>
    <scope>NUCLEOTIDE SEQUENCE [LARGE SCALE GENOMIC DNA]</scope>
    <source>
        <strain evidence="2 3">Femo</strain>
    </source>
</reference>
<comment type="caution">
    <text evidence="2">The sequence shown here is derived from an EMBL/GenBank/DDBJ whole genome shotgun (WGS) entry which is preliminary data.</text>
</comment>
<dbReference type="SUPFAM" id="SSF56784">
    <property type="entry name" value="HAD-like"/>
    <property type="match status" value="1"/>
</dbReference>